<gene>
    <name evidence="2" type="ORF">COLO4_11331</name>
</gene>
<dbReference type="GO" id="GO:0009694">
    <property type="term" value="P:jasmonic acid metabolic process"/>
    <property type="evidence" value="ECO:0007669"/>
    <property type="project" value="TreeGrafter"/>
</dbReference>
<comment type="caution">
    <text evidence="2">The sequence shown here is derived from an EMBL/GenBank/DDBJ whole genome shotgun (WGS) entry which is preliminary data.</text>
</comment>
<evidence type="ECO:0000259" key="1">
    <source>
        <dbReference type="Pfam" id="PF12697"/>
    </source>
</evidence>
<sequence>MSKKDEIQSHFVLVHGAFHGAWCWFKVATLLKAAGHKVTALDLAASGVHRKQVHEIHSTSDYVEPLMEFMASLPENQRVILVGHSMGGLSIAEAMERFPHKISVAIFVTAIMPSPDFTPSEEFKGLSARMDGQYTFSNGPDNPPTSFLPSRHYLSSYLYQLSPSEDLMLATFLIRPVALNAIGMSSKKLTKEKYGSVSRVYIVCDEDASLPENVQRWMIENNPPDEVNLISGSDHMVMFTKPNELCTSLQVITEKYC</sequence>
<dbReference type="STRING" id="93759.A0A1R3K4W1"/>
<evidence type="ECO:0000313" key="3">
    <source>
        <dbReference type="Proteomes" id="UP000187203"/>
    </source>
</evidence>
<dbReference type="PANTHER" id="PTHR10992:SF1066">
    <property type="entry name" value="METHYL JASMONATE ESTERASE 1"/>
    <property type="match status" value="1"/>
</dbReference>
<dbReference type="SUPFAM" id="SSF53474">
    <property type="entry name" value="alpha/beta-Hydrolases"/>
    <property type="match status" value="1"/>
</dbReference>
<accession>A0A1R3K4W1</accession>
<name>A0A1R3K4W1_9ROSI</name>
<dbReference type="InterPro" id="IPR000073">
    <property type="entry name" value="AB_hydrolase_1"/>
</dbReference>
<evidence type="ECO:0000313" key="2">
    <source>
        <dbReference type="EMBL" id="OMP02127.1"/>
    </source>
</evidence>
<dbReference type="InterPro" id="IPR029058">
    <property type="entry name" value="AB_hydrolase_fold"/>
</dbReference>
<proteinExistence type="predicted"/>
<dbReference type="GO" id="GO:0009696">
    <property type="term" value="P:salicylic acid metabolic process"/>
    <property type="evidence" value="ECO:0007669"/>
    <property type="project" value="TreeGrafter"/>
</dbReference>
<dbReference type="GO" id="GO:0080032">
    <property type="term" value="F:methyl jasmonate esterase activity"/>
    <property type="evidence" value="ECO:0007669"/>
    <property type="project" value="TreeGrafter"/>
</dbReference>
<organism evidence="2 3">
    <name type="scientific">Corchorus olitorius</name>
    <dbReference type="NCBI Taxonomy" id="93759"/>
    <lineage>
        <taxon>Eukaryota</taxon>
        <taxon>Viridiplantae</taxon>
        <taxon>Streptophyta</taxon>
        <taxon>Embryophyta</taxon>
        <taxon>Tracheophyta</taxon>
        <taxon>Spermatophyta</taxon>
        <taxon>Magnoliopsida</taxon>
        <taxon>eudicotyledons</taxon>
        <taxon>Gunneridae</taxon>
        <taxon>Pentapetalae</taxon>
        <taxon>rosids</taxon>
        <taxon>malvids</taxon>
        <taxon>Malvales</taxon>
        <taxon>Malvaceae</taxon>
        <taxon>Grewioideae</taxon>
        <taxon>Apeibeae</taxon>
        <taxon>Corchorus</taxon>
    </lineage>
</organism>
<feature type="domain" description="AB hydrolase-1" evidence="1">
    <location>
        <begin position="11"/>
        <end position="244"/>
    </location>
</feature>
<dbReference type="AlphaFoldDB" id="A0A1R3K4W1"/>
<dbReference type="Pfam" id="PF12697">
    <property type="entry name" value="Abhydrolase_6"/>
    <property type="match status" value="1"/>
</dbReference>
<dbReference type="FunFam" id="3.40.50.1820:FF:000051">
    <property type="entry name" value="(S)-hydroxynitrile lyase"/>
    <property type="match status" value="1"/>
</dbReference>
<dbReference type="Proteomes" id="UP000187203">
    <property type="component" value="Unassembled WGS sequence"/>
</dbReference>
<dbReference type="EMBL" id="AWUE01014685">
    <property type="protein sequence ID" value="OMP02127.1"/>
    <property type="molecule type" value="Genomic_DNA"/>
</dbReference>
<dbReference type="InterPro" id="IPR045889">
    <property type="entry name" value="MES/HNL"/>
</dbReference>
<dbReference type="OrthoDB" id="408373at2759"/>
<keyword evidence="3" id="KW-1185">Reference proteome</keyword>
<dbReference type="GO" id="GO:0080031">
    <property type="term" value="F:methyl salicylate esterase activity"/>
    <property type="evidence" value="ECO:0007669"/>
    <property type="project" value="TreeGrafter"/>
</dbReference>
<dbReference type="GO" id="GO:0080030">
    <property type="term" value="F:methyl indole-3-acetate esterase activity"/>
    <property type="evidence" value="ECO:0007669"/>
    <property type="project" value="TreeGrafter"/>
</dbReference>
<dbReference type="PANTHER" id="PTHR10992">
    <property type="entry name" value="METHYLESTERASE FAMILY MEMBER"/>
    <property type="match status" value="1"/>
</dbReference>
<protein>
    <submittedName>
        <fullName evidence="2">Polyneuridine-aldehyde esterase</fullName>
    </submittedName>
</protein>
<reference evidence="3" key="1">
    <citation type="submission" date="2013-09" db="EMBL/GenBank/DDBJ databases">
        <title>Corchorus olitorius genome sequencing.</title>
        <authorList>
            <person name="Alam M."/>
            <person name="Haque M.S."/>
            <person name="Islam M.S."/>
            <person name="Emdad E.M."/>
            <person name="Islam M.M."/>
            <person name="Ahmed B."/>
            <person name="Halim A."/>
            <person name="Hossen Q.M.M."/>
            <person name="Hossain M.Z."/>
            <person name="Ahmed R."/>
            <person name="Khan M.M."/>
            <person name="Islam R."/>
            <person name="Rashid M.M."/>
            <person name="Khan S.A."/>
            <person name="Rahman M.S."/>
            <person name="Alam M."/>
            <person name="Yahiya A.S."/>
            <person name="Khan M.S."/>
            <person name="Azam M.S."/>
            <person name="Haque T."/>
            <person name="Lashkar M.Z.H."/>
            <person name="Akhand A.I."/>
            <person name="Morshed G."/>
            <person name="Roy S."/>
            <person name="Uddin K.S."/>
            <person name="Rabeya T."/>
            <person name="Hossain A.S."/>
            <person name="Chowdhury A."/>
            <person name="Snigdha A.R."/>
            <person name="Mortoza M.S."/>
            <person name="Matin S.A."/>
            <person name="Hoque S.M.E."/>
            <person name="Islam M.K."/>
            <person name="Roy D.K."/>
            <person name="Haider R."/>
            <person name="Moosa M.M."/>
            <person name="Elias S.M."/>
            <person name="Hasan A.M."/>
            <person name="Jahan S."/>
            <person name="Shafiuddin M."/>
            <person name="Mahmood N."/>
            <person name="Shommy N.S."/>
        </authorList>
    </citation>
    <scope>NUCLEOTIDE SEQUENCE [LARGE SCALE GENOMIC DNA]</scope>
    <source>
        <strain evidence="3">cv. O-4</strain>
    </source>
</reference>
<dbReference type="Gene3D" id="3.40.50.1820">
    <property type="entry name" value="alpha/beta hydrolase"/>
    <property type="match status" value="1"/>
</dbReference>